<dbReference type="SUPFAM" id="SSF56672">
    <property type="entry name" value="DNA/RNA polymerases"/>
    <property type="match status" value="1"/>
</dbReference>
<dbReference type="Gene3D" id="3.10.10.10">
    <property type="entry name" value="HIV Type 1 Reverse Transcriptase, subunit A, domain 1"/>
    <property type="match status" value="1"/>
</dbReference>
<keyword evidence="3" id="KW-1185">Reference proteome</keyword>
<comment type="caution">
    <text evidence="2">The sequence shown here is derived from an EMBL/GenBank/DDBJ whole genome shotgun (WGS) entry which is preliminary data.</text>
</comment>
<dbReference type="InterPro" id="IPR043128">
    <property type="entry name" value="Rev_trsase/Diguanyl_cyclase"/>
</dbReference>
<evidence type="ECO:0000259" key="1">
    <source>
        <dbReference type="Pfam" id="PF00078"/>
    </source>
</evidence>
<dbReference type="PANTHER" id="PTHR24559:SF444">
    <property type="entry name" value="REVERSE TRANSCRIPTASE DOMAIN-CONTAINING PROTEIN"/>
    <property type="match status" value="1"/>
</dbReference>
<dbReference type="Pfam" id="PF00078">
    <property type="entry name" value="RVT_1"/>
    <property type="match status" value="1"/>
</dbReference>
<sequence length="139" mass="16268">MRLRRCVDFRKLNATTIADTYPLPRMDNLLTEAKSMACMPTIDIKSGYQQVKVHEAHQDKTAFICPFGTYKYLRITFGLRNSSATFQRLIDKFRSDLKNVFALSYLEDIIILSETFDQHINDLQIVFERLSLFKLHANR</sequence>
<dbReference type="InterPro" id="IPR053134">
    <property type="entry name" value="RNA-dir_DNA_polymerase"/>
</dbReference>
<dbReference type="PANTHER" id="PTHR24559">
    <property type="entry name" value="TRANSPOSON TY3-I GAG-POL POLYPROTEIN"/>
    <property type="match status" value="1"/>
</dbReference>
<evidence type="ECO:0000313" key="2">
    <source>
        <dbReference type="EMBL" id="GBN71538.1"/>
    </source>
</evidence>
<reference evidence="2 3" key="1">
    <citation type="journal article" date="2019" name="Sci. Rep.">
        <title>Orb-weaving spider Araneus ventricosus genome elucidates the spidroin gene catalogue.</title>
        <authorList>
            <person name="Kono N."/>
            <person name="Nakamura H."/>
            <person name="Ohtoshi R."/>
            <person name="Moran D.A.P."/>
            <person name="Shinohara A."/>
            <person name="Yoshida Y."/>
            <person name="Fujiwara M."/>
            <person name="Mori M."/>
            <person name="Tomita M."/>
            <person name="Arakawa K."/>
        </authorList>
    </citation>
    <scope>NUCLEOTIDE SEQUENCE [LARGE SCALE GENOMIC DNA]</scope>
</reference>
<feature type="domain" description="Reverse transcriptase" evidence="1">
    <location>
        <begin position="6"/>
        <end position="138"/>
    </location>
</feature>
<dbReference type="AlphaFoldDB" id="A0A4Y2R728"/>
<dbReference type="GO" id="GO:0071897">
    <property type="term" value="P:DNA biosynthetic process"/>
    <property type="evidence" value="ECO:0007669"/>
    <property type="project" value="UniProtKB-ARBA"/>
</dbReference>
<accession>A0A4Y2R728</accession>
<dbReference type="OrthoDB" id="420169at2759"/>
<dbReference type="Proteomes" id="UP000499080">
    <property type="component" value="Unassembled WGS sequence"/>
</dbReference>
<evidence type="ECO:0000313" key="3">
    <source>
        <dbReference type="Proteomes" id="UP000499080"/>
    </source>
</evidence>
<dbReference type="CDD" id="cd01647">
    <property type="entry name" value="RT_LTR"/>
    <property type="match status" value="1"/>
</dbReference>
<dbReference type="EMBL" id="BGPR01016021">
    <property type="protein sequence ID" value="GBN71538.1"/>
    <property type="molecule type" value="Genomic_DNA"/>
</dbReference>
<protein>
    <submittedName>
        <fullName evidence="2">Retrovirus-related Pol polyprotein from transposon 297</fullName>
    </submittedName>
</protein>
<dbReference type="Gene3D" id="3.30.70.270">
    <property type="match status" value="1"/>
</dbReference>
<dbReference type="InterPro" id="IPR043502">
    <property type="entry name" value="DNA/RNA_pol_sf"/>
</dbReference>
<name>A0A4Y2R728_ARAVE</name>
<proteinExistence type="predicted"/>
<dbReference type="InterPro" id="IPR000477">
    <property type="entry name" value="RT_dom"/>
</dbReference>
<organism evidence="2 3">
    <name type="scientific">Araneus ventricosus</name>
    <name type="common">Orbweaver spider</name>
    <name type="synonym">Epeira ventricosa</name>
    <dbReference type="NCBI Taxonomy" id="182803"/>
    <lineage>
        <taxon>Eukaryota</taxon>
        <taxon>Metazoa</taxon>
        <taxon>Ecdysozoa</taxon>
        <taxon>Arthropoda</taxon>
        <taxon>Chelicerata</taxon>
        <taxon>Arachnida</taxon>
        <taxon>Araneae</taxon>
        <taxon>Araneomorphae</taxon>
        <taxon>Entelegynae</taxon>
        <taxon>Araneoidea</taxon>
        <taxon>Araneidae</taxon>
        <taxon>Araneus</taxon>
    </lineage>
</organism>
<gene>
    <name evidence="2" type="primary">pol_343</name>
    <name evidence="2" type="ORF">AVEN_126346_1</name>
</gene>